<reference evidence="2 3" key="1">
    <citation type="submission" date="2019-12" db="EMBL/GenBank/DDBJ databases">
        <title>Whole genome sequencing of endophytic Actinobacterium Micromonospora sp. MPMI6T.</title>
        <authorList>
            <person name="Evv R."/>
            <person name="Podile A.R."/>
        </authorList>
    </citation>
    <scope>NUCLEOTIDE SEQUENCE [LARGE SCALE GENOMIC DNA]</scope>
    <source>
        <strain evidence="2 3">MPMI6</strain>
    </source>
</reference>
<organism evidence="2 3">
    <name type="scientific">Micromonospora echinofusca</name>
    <dbReference type="NCBI Taxonomy" id="47858"/>
    <lineage>
        <taxon>Bacteria</taxon>
        <taxon>Bacillati</taxon>
        <taxon>Actinomycetota</taxon>
        <taxon>Actinomycetes</taxon>
        <taxon>Micromonosporales</taxon>
        <taxon>Micromonosporaceae</taxon>
        <taxon>Micromonospora</taxon>
    </lineage>
</organism>
<feature type="domain" description="Carrier" evidence="1">
    <location>
        <begin position="1"/>
        <end position="78"/>
    </location>
</feature>
<comment type="caution">
    <text evidence="2">The sequence shown here is derived from an EMBL/GenBank/DDBJ whole genome shotgun (WGS) entry which is preliminary data.</text>
</comment>
<dbReference type="EMBL" id="WVUH01000165">
    <property type="protein sequence ID" value="MBO4208048.1"/>
    <property type="molecule type" value="Genomic_DNA"/>
</dbReference>
<evidence type="ECO:0000313" key="2">
    <source>
        <dbReference type="EMBL" id="MBO4208048.1"/>
    </source>
</evidence>
<name>A0ABS3VUD2_MICEH</name>
<dbReference type="InterPro" id="IPR009081">
    <property type="entry name" value="PP-bd_ACP"/>
</dbReference>
<dbReference type="InterPro" id="IPR036736">
    <property type="entry name" value="ACP-like_sf"/>
</dbReference>
<evidence type="ECO:0000259" key="1">
    <source>
        <dbReference type="PROSITE" id="PS50075"/>
    </source>
</evidence>
<dbReference type="PROSITE" id="PS50075">
    <property type="entry name" value="CARRIER"/>
    <property type="match status" value="1"/>
</dbReference>
<keyword evidence="3" id="KW-1185">Reference proteome</keyword>
<sequence length="82" mass="8895">MTDPQFEEILRGHLPFLPADEPLTPDTNLTDHGLDSLGIVDLLTALEGQYGVAFVDDALTRETFETVGSLWSVLDGLRPAAV</sequence>
<proteinExistence type="predicted"/>
<dbReference type="Proteomes" id="UP000823521">
    <property type="component" value="Unassembled WGS sequence"/>
</dbReference>
<evidence type="ECO:0000313" key="3">
    <source>
        <dbReference type="Proteomes" id="UP000823521"/>
    </source>
</evidence>
<dbReference type="RefSeq" id="WP_208814957.1">
    <property type="nucleotide sequence ID" value="NZ_WVUH01000165.1"/>
</dbReference>
<dbReference type="Gene3D" id="1.10.1200.10">
    <property type="entry name" value="ACP-like"/>
    <property type="match status" value="1"/>
</dbReference>
<accession>A0ABS3VUD2</accession>
<dbReference type="Pfam" id="PF00550">
    <property type="entry name" value="PP-binding"/>
    <property type="match status" value="1"/>
</dbReference>
<gene>
    <name evidence="2" type="ORF">GSF22_18860</name>
</gene>
<protein>
    <submittedName>
        <fullName evidence="2">Acyl carrier protein</fullName>
    </submittedName>
</protein>
<dbReference type="SUPFAM" id="SSF47336">
    <property type="entry name" value="ACP-like"/>
    <property type="match status" value="1"/>
</dbReference>